<evidence type="ECO:0000313" key="3">
    <source>
        <dbReference type="EMBL" id="KAL0255952.1"/>
    </source>
</evidence>
<feature type="region of interest" description="Disordered" evidence="2">
    <location>
        <begin position="605"/>
        <end position="633"/>
    </location>
</feature>
<proteinExistence type="predicted"/>
<dbReference type="Gene3D" id="3.40.50.300">
    <property type="entry name" value="P-loop containing nucleotide triphosphate hydrolases"/>
    <property type="match status" value="1"/>
</dbReference>
<organism evidence="3 4">
    <name type="scientific">Cryptococcus tetragattii IND107</name>
    <dbReference type="NCBI Taxonomy" id="1296105"/>
    <lineage>
        <taxon>Eukaryota</taxon>
        <taxon>Fungi</taxon>
        <taxon>Dikarya</taxon>
        <taxon>Basidiomycota</taxon>
        <taxon>Agaricomycotina</taxon>
        <taxon>Tremellomycetes</taxon>
        <taxon>Tremellales</taxon>
        <taxon>Cryptococcaceae</taxon>
        <taxon>Cryptococcus</taxon>
        <taxon>Cryptococcus gattii species complex</taxon>
    </lineage>
</organism>
<dbReference type="SMART" id="SM00175">
    <property type="entry name" value="RAB"/>
    <property type="match status" value="1"/>
</dbReference>
<evidence type="ECO:0000313" key="4">
    <source>
        <dbReference type="Proteomes" id="UP000054399"/>
    </source>
</evidence>
<reference evidence="3 4" key="2">
    <citation type="submission" date="2024-01" db="EMBL/GenBank/DDBJ databases">
        <title>Comparative genomics of Cryptococcus and Kwoniella reveals pathogenesis evolution and contrasting modes of karyotype evolution via chromosome fusion or intercentromeric recombination.</title>
        <authorList>
            <person name="Coelho M.A."/>
            <person name="David-Palma M."/>
            <person name="Shea T."/>
            <person name="Bowers K."/>
            <person name="Mcginley-Smith S."/>
            <person name="Mohammad A.W."/>
            <person name="Gnirke A."/>
            <person name="Yurkov A.M."/>
            <person name="Nowrousian M."/>
            <person name="Sun S."/>
            <person name="Cuomo C.A."/>
            <person name="Heitman J."/>
        </authorList>
    </citation>
    <scope>NUCLEOTIDE SEQUENCE [LARGE SCALE GENOMIC DNA]</scope>
    <source>
        <strain evidence="3 4">IND107</strain>
    </source>
</reference>
<dbReference type="InterPro" id="IPR027417">
    <property type="entry name" value="P-loop_NTPase"/>
</dbReference>
<accession>A0ABR3C5P8</accession>
<comment type="caution">
    <text evidence="3">The sequence shown here is derived from an EMBL/GenBank/DDBJ whole genome shotgun (WGS) entry which is preliminary data.</text>
</comment>
<dbReference type="NCBIfam" id="TIGR00231">
    <property type="entry name" value="small_GTP"/>
    <property type="match status" value="1"/>
</dbReference>
<evidence type="ECO:0000256" key="2">
    <source>
        <dbReference type="SAM" id="MobiDB-lite"/>
    </source>
</evidence>
<dbReference type="PRINTS" id="PR00449">
    <property type="entry name" value="RASTRNSFRMNG"/>
</dbReference>
<protein>
    <recommendedName>
        <fullName evidence="5">Rab family protein</fullName>
    </recommendedName>
</protein>
<feature type="region of interest" description="Disordered" evidence="2">
    <location>
        <begin position="486"/>
        <end position="508"/>
    </location>
</feature>
<dbReference type="SUPFAM" id="SSF52540">
    <property type="entry name" value="P-loop containing nucleoside triphosphate hydrolases"/>
    <property type="match status" value="1"/>
</dbReference>
<reference evidence="4" key="1">
    <citation type="submission" date="2015-01" db="EMBL/GenBank/DDBJ databases">
        <title>The Genome Sequence of Cryptococcus gattii MMRL2647.</title>
        <authorList>
            <consortium name="The Broad Institute Genomics Platform"/>
            <person name="Cuomo C."/>
            <person name="Litvintseva A."/>
            <person name="Chen Y."/>
            <person name="Heitman J."/>
            <person name="Sun S."/>
            <person name="Springer D."/>
            <person name="Dromer F."/>
            <person name="Young S."/>
            <person name="Zeng Q."/>
            <person name="Gargeya S."/>
            <person name="Abouelleil A."/>
            <person name="Alvarado L."/>
            <person name="Chapman S.B."/>
            <person name="Gainer-Dewar J."/>
            <person name="Goldberg J."/>
            <person name="Griggs A."/>
            <person name="Gujja S."/>
            <person name="Hansen M."/>
            <person name="Howarth C."/>
            <person name="Imamovic A."/>
            <person name="Larimer J."/>
            <person name="Murphy C."/>
            <person name="Naylor J."/>
            <person name="Pearson M."/>
            <person name="Priest M."/>
            <person name="Roberts A."/>
            <person name="Saif S."/>
            <person name="Shea T."/>
            <person name="Sykes S."/>
            <person name="Wortman J."/>
            <person name="Nusbaum C."/>
            <person name="Birren B."/>
        </authorList>
    </citation>
    <scope>NUCLEOTIDE SEQUENCE [LARGE SCALE GENOMIC DNA]</scope>
    <source>
        <strain evidence="4">IND107</strain>
    </source>
</reference>
<sequence length="864" mass="92597">MSVLATPLPHQPFSDTELFASSNGSVSAHTELLPVSPHIALPIPVPLQATPFPKFQQRHTSPYPMPHQQTSSALGPAQADVLPTDDNTPHVESPLPVLSDSMMTLPDLTPDIRPQTPLPPTPNPSPPRGKVLGPTMMIKLAPPADDHSYHQCDVPGIESEPSNAHSRESSRTTAITARRSPTLPVDKESFDPSPLHRTPSPELRTPSGSLSQGMVLSPSPPNPKPPRPKSMGPPPRPRRSQTANPHPHGPVSVRMVESRSADSRERKLRANNILRASSYSQIGPGSPGPSRALLDAGPGSVTPSAINASDLSLPDLGGPDGLEAKVVLLGSQGVGKTSLILRYTTRTFSVTPPPATIGSSLHTRKLVHSGVRVKLQIWDTAGQERFRSMAPIYYRGAHVCVLVYDISDKQSFEDVRSWLEELGRSVPKETVIFVVGAKIDLDDRREVEFDFAKKMVRSWISPPPPPLPALTPMTSPPQRRLFRSLTSTSRVDSPSPTPTISGAPSSRIHSYSSHIAESALRSAPINSFSRHSADSPRPQASLPFPSPTDIPVSPGKSKEKAMIKGKRLRRHSSKPFPVKVAPPASTNVATSPSRLEFPTLQLPTGPTSATFTEPVSPLPATSASPSGHRSSAGRFSISGISEALGLNRTVSMSGAISSLHQLREAPSSLPIQTSSPGSSSISSPQLPSPPRKRVDGSPLSPTYGSDGSARRKSDEWSRAGWKMGEGPGVAETLGEFGAGVKKRESEELLGGTNRSLPVFGNPVYKVNQVRSRAGSLGRDPKLVGELEEAEEWGVQVENVRLGECSALTGEGVEKLFKAISSILVEQKDKIERERMLRSKNSVILIDPSTNPKGLDKEKKSGCCV</sequence>
<dbReference type="SMART" id="SM00176">
    <property type="entry name" value="RAN"/>
    <property type="match status" value="1"/>
</dbReference>
<dbReference type="PROSITE" id="PS51419">
    <property type="entry name" value="RAB"/>
    <property type="match status" value="1"/>
</dbReference>
<dbReference type="EMBL" id="ATAM02000001">
    <property type="protein sequence ID" value="KAL0255952.1"/>
    <property type="molecule type" value="Genomic_DNA"/>
</dbReference>
<feature type="compositionally biased region" description="Polar residues" evidence="2">
    <location>
        <begin position="491"/>
        <end position="508"/>
    </location>
</feature>
<dbReference type="Pfam" id="PF00071">
    <property type="entry name" value="Ras"/>
    <property type="match status" value="1"/>
</dbReference>
<dbReference type="RefSeq" id="XP_066617229.1">
    <property type="nucleotide sequence ID" value="XM_066755328.1"/>
</dbReference>
<dbReference type="InterPro" id="IPR001806">
    <property type="entry name" value="Small_GTPase"/>
</dbReference>
<feature type="region of interest" description="Disordered" evidence="2">
    <location>
        <begin position="527"/>
        <end position="592"/>
    </location>
</feature>
<dbReference type="CDD" id="cd00154">
    <property type="entry name" value="Rab"/>
    <property type="match status" value="1"/>
</dbReference>
<feature type="compositionally biased region" description="Polar residues" evidence="2">
    <location>
        <begin position="605"/>
        <end position="629"/>
    </location>
</feature>
<evidence type="ECO:0008006" key="5">
    <source>
        <dbReference type="Google" id="ProtNLM"/>
    </source>
</evidence>
<dbReference type="PROSITE" id="PS51421">
    <property type="entry name" value="RAS"/>
    <property type="match status" value="1"/>
</dbReference>
<feature type="compositionally biased region" description="Basic and acidic residues" evidence="2">
    <location>
        <begin position="256"/>
        <end position="265"/>
    </location>
</feature>
<dbReference type="SMART" id="SM00173">
    <property type="entry name" value="RAS"/>
    <property type="match status" value="1"/>
</dbReference>
<name>A0ABR3C5P8_9TREE</name>
<dbReference type="SMART" id="SM00174">
    <property type="entry name" value="RHO"/>
    <property type="match status" value="1"/>
</dbReference>
<gene>
    <name evidence="3" type="ORF">I308_100763</name>
</gene>
<feature type="compositionally biased region" description="Pro residues" evidence="2">
    <location>
        <begin position="116"/>
        <end position="127"/>
    </location>
</feature>
<evidence type="ECO:0000256" key="1">
    <source>
        <dbReference type="ARBA" id="ARBA00022741"/>
    </source>
</evidence>
<dbReference type="Proteomes" id="UP000054399">
    <property type="component" value="Unassembled WGS sequence"/>
</dbReference>
<feature type="compositionally biased region" description="Basic and acidic residues" evidence="2">
    <location>
        <begin position="708"/>
        <end position="717"/>
    </location>
</feature>
<feature type="compositionally biased region" description="Basic residues" evidence="2">
    <location>
        <begin position="563"/>
        <end position="573"/>
    </location>
</feature>
<keyword evidence="4" id="KW-1185">Reference proteome</keyword>
<feature type="compositionally biased region" description="Low complexity" evidence="2">
    <location>
        <begin position="667"/>
        <end position="685"/>
    </location>
</feature>
<feature type="region of interest" description="Disordered" evidence="2">
    <location>
        <begin position="664"/>
        <end position="724"/>
    </location>
</feature>
<dbReference type="InterPro" id="IPR005225">
    <property type="entry name" value="Small_GTP-bd"/>
</dbReference>
<dbReference type="GeneID" id="91987621"/>
<dbReference type="PANTHER" id="PTHR47978">
    <property type="match status" value="1"/>
</dbReference>
<feature type="region of interest" description="Disordered" evidence="2">
    <location>
        <begin position="54"/>
        <end position="265"/>
    </location>
</feature>
<keyword evidence="1" id="KW-0547">Nucleotide-binding</keyword>